<dbReference type="InterPro" id="IPR003663">
    <property type="entry name" value="Sugar/inositol_transpt"/>
</dbReference>
<dbReference type="EMBL" id="JABELV010000154">
    <property type="protein sequence ID" value="KAG7529308.1"/>
    <property type="molecule type" value="Genomic_DNA"/>
</dbReference>
<feature type="transmembrane region" description="Helical" evidence="9">
    <location>
        <begin position="173"/>
        <end position="195"/>
    </location>
</feature>
<dbReference type="InterPro" id="IPR020846">
    <property type="entry name" value="MFS_dom"/>
</dbReference>
<sequence length="408" mass="44183">MLAGAGIQAGVSSTGPMIAGRIVSGLGMGFINSTCPVILAEAAPSATRGRFLAAQLSCLNFGIFLAYWVGFGFSYVSGSVAWRVPIALQCAFIVPIGLLTLIVPESSRWLAAHGKEEESLRSISRLMGRDISDIAVRQQYEEIMGTVELEQAIGTGSWKALFKDDDLQNRKRFLIACGIQIMQQLGGINGIIYYSGTLLLTTGLSNYGASLVSGILFTWFFLASFIPWFLIDSVGRRRLLLVCISLMAACFAAEAGLIWKVESGNGKAAGIGAVAVLFVYMGLFTTGFQAVVWVYPSEILSLKYRQKGSSISTACNWIINYMIVQITPIALVSIHYKYYIIFAVINASFVPIIYMFFPETKGLTLEAVDAIFSRSGIAPAGTHAEPSLSYPDGDLKAEADHVDFETTK</sequence>
<evidence type="ECO:0000256" key="7">
    <source>
        <dbReference type="ARBA" id="ARBA00049119"/>
    </source>
</evidence>
<dbReference type="SUPFAM" id="SSF103473">
    <property type="entry name" value="MFS general substrate transporter"/>
    <property type="match status" value="1"/>
</dbReference>
<comment type="similarity">
    <text evidence="2 8">Belongs to the major facilitator superfamily. Sugar transporter (TC 2.A.1.1) family.</text>
</comment>
<evidence type="ECO:0000256" key="4">
    <source>
        <dbReference type="ARBA" id="ARBA00022692"/>
    </source>
</evidence>
<feature type="transmembrane region" description="Helical" evidence="9">
    <location>
        <begin position="82"/>
        <end position="103"/>
    </location>
</feature>
<organism evidence="11 12">
    <name type="scientific">Filobasidium floriforme</name>
    <dbReference type="NCBI Taxonomy" id="5210"/>
    <lineage>
        <taxon>Eukaryota</taxon>
        <taxon>Fungi</taxon>
        <taxon>Dikarya</taxon>
        <taxon>Basidiomycota</taxon>
        <taxon>Agaricomycotina</taxon>
        <taxon>Tremellomycetes</taxon>
        <taxon>Filobasidiales</taxon>
        <taxon>Filobasidiaceae</taxon>
        <taxon>Filobasidium</taxon>
    </lineage>
</organism>
<feature type="transmembrane region" description="Helical" evidence="9">
    <location>
        <begin position="207"/>
        <end position="231"/>
    </location>
</feature>
<comment type="subcellular location">
    <subcellularLocation>
        <location evidence="1">Membrane</location>
        <topology evidence="1">Multi-pass membrane protein</topology>
    </subcellularLocation>
</comment>
<dbReference type="OrthoDB" id="2544694at2759"/>
<dbReference type="Pfam" id="PF00083">
    <property type="entry name" value="Sugar_tr"/>
    <property type="match status" value="1"/>
</dbReference>
<evidence type="ECO:0000256" key="3">
    <source>
        <dbReference type="ARBA" id="ARBA00022448"/>
    </source>
</evidence>
<evidence type="ECO:0000256" key="6">
    <source>
        <dbReference type="ARBA" id="ARBA00023136"/>
    </source>
</evidence>
<dbReference type="PROSITE" id="PS50850">
    <property type="entry name" value="MFS"/>
    <property type="match status" value="1"/>
</dbReference>
<evidence type="ECO:0000256" key="8">
    <source>
        <dbReference type="RuleBase" id="RU003346"/>
    </source>
</evidence>
<feature type="transmembrane region" description="Helical" evidence="9">
    <location>
        <begin position="271"/>
        <end position="294"/>
    </location>
</feature>
<feature type="transmembrane region" description="Helical" evidence="9">
    <location>
        <begin position="51"/>
        <end position="70"/>
    </location>
</feature>
<dbReference type="PANTHER" id="PTHR48022:SF28">
    <property type="entry name" value="MAJOR FACILITATOR SUPERFAMILY (MFS) PROFILE DOMAIN-CONTAINING PROTEIN-RELATED"/>
    <property type="match status" value="1"/>
</dbReference>
<comment type="caution">
    <text evidence="11">The sequence shown here is derived from an EMBL/GenBank/DDBJ whole genome shotgun (WGS) entry which is preliminary data.</text>
</comment>
<protein>
    <recommendedName>
        <fullName evidence="10">Major facilitator superfamily (MFS) profile domain-containing protein</fullName>
    </recommendedName>
</protein>
<dbReference type="NCBIfam" id="TIGR00879">
    <property type="entry name" value="SP"/>
    <property type="match status" value="1"/>
</dbReference>
<feature type="transmembrane region" description="Helical" evidence="9">
    <location>
        <begin position="18"/>
        <end position="39"/>
    </location>
</feature>
<keyword evidence="5 9" id="KW-1133">Transmembrane helix</keyword>
<evidence type="ECO:0000256" key="9">
    <source>
        <dbReference type="SAM" id="Phobius"/>
    </source>
</evidence>
<name>A0A8K0NNJ8_9TREE</name>
<gene>
    <name evidence="11" type="ORF">FFLO_05736</name>
</gene>
<feature type="transmembrane region" description="Helical" evidence="9">
    <location>
        <begin position="338"/>
        <end position="357"/>
    </location>
</feature>
<dbReference type="GO" id="GO:0005351">
    <property type="term" value="F:carbohydrate:proton symporter activity"/>
    <property type="evidence" value="ECO:0007669"/>
    <property type="project" value="TreeGrafter"/>
</dbReference>
<keyword evidence="4 9" id="KW-0812">Transmembrane</keyword>
<keyword evidence="12" id="KW-1185">Reference proteome</keyword>
<evidence type="ECO:0000256" key="1">
    <source>
        <dbReference type="ARBA" id="ARBA00004141"/>
    </source>
</evidence>
<dbReference type="Proteomes" id="UP000812966">
    <property type="component" value="Unassembled WGS sequence"/>
</dbReference>
<comment type="catalytic activity">
    <reaction evidence="7">
        <text>myo-inositol(out) + H(+)(out) = myo-inositol(in) + H(+)(in)</text>
        <dbReference type="Rhea" id="RHEA:60364"/>
        <dbReference type="ChEBI" id="CHEBI:15378"/>
        <dbReference type="ChEBI" id="CHEBI:17268"/>
    </reaction>
</comment>
<keyword evidence="6 9" id="KW-0472">Membrane</keyword>
<dbReference type="InterPro" id="IPR036259">
    <property type="entry name" value="MFS_trans_sf"/>
</dbReference>
<evidence type="ECO:0000256" key="2">
    <source>
        <dbReference type="ARBA" id="ARBA00010992"/>
    </source>
</evidence>
<keyword evidence="3 8" id="KW-0813">Transport</keyword>
<dbReference type="GO" id="GO:0016020">
    <property type="term" value="C:membrane"/>
    <property type="evidence" value="ECO:0007669"/>
    <property type="project" value="UniProtKB-SubCell"/>
</dbReference>
<evidence type="ECO:0000256" key="5">
    <source>
        <dbReference type="ARBA" id="ARBA00022989"/>
    </source>
</evidence>
<dbReference type="PROSITE" id="PS00217">
    <property type="entry name" value="SUGAR_TRANSPORT_2"/>
    <property type="match status" value="1"/>
</dbReference>
<dbReference type="AlphaFoldDB" id="A0A8K0NNJ8"/>
<dbReference type="PANTHER" id="PTHR48022">
    <property type="entry name" value="PLASTIDIC GLUCOSE TRANSPORTER 4"/>
    <property type="match status" value="1"/>
</dbReference>
<dbReference type="InterPro" id="IPR005829">
    <property type="entry name" value="Sugar_transporter_CS"/>
</dbReference>
<dbReference type="PRINTS" id="PR00171">
    <property type="entry name" value="SUGRTRNSPORT"/>
</dbReference>
<dbReference type="InterPro" id="IPR005828">
    <property type="entry name" value="MFS_sugar_transport-like"/>
</dbReference>
<dbReference type="InterPro" id="IPR050360">
    <property type="entry name" value="MFS_Sugar_Transporters"/>
</dbReference>
<evidence type="ECO:0000313" key="12">
    <source>
        <dbReference type="Proteomes" id="UP000812966"/>
    </source>
</evidence>
<accession>A0A8K0NNJ8</accession>
<feature type="domain" description="Major facilitator superfamily (MFS) profile" evidence="10">
    <location>
        <begin position="1"/>
        <end position="361"/>
    </location>
</feature>
<dbReference type="Gene3D" id="1.20.1250.20">
    <property type="entry name" value="MFS general substrate transporter like domains"/>
    <property type="match status" value="1"/>
</dbReference>
<feature type="transmembrane region" description="Helical" evidence="9">
    <location>
        <begin position="314"/>
        <end position="332"/>
    </location>
</feature>
<reference evidence="11" key="1">
    <citation type="submission" date="2020-04" db="EMBL/GenBank/DDBJ databases">
        <title>Analysis of mating type loci in Filobasidium floriforme.</title>
        <authorList>
            <person name="Nowrousian M."/>
        </authorList>
    </citation>
    <scope>NUCLEOTIDE SEQUENCE</scope>
    <source>
        <strain evidence="11">CBS 6242</strain>
    </source>
</reference>
<proteinExistence type="inferred from homology"/>
<evidence type="ECO:0000259" key="10">
    <source>
        <dbReference type="PROSITE" id="PS50850"/>
    </source>
</evidence>
<evidence type="ECO:0000313" key="11">
    <source>
        <dbReference type="EMBL" id="KAG7529308.1"/>
    </source>
</evidence>
<feature type="transmembrane region" description="Helical" evidence="9">
    <location>
        <begin position="238"/>
        <end position="259"/>
    </location>
</feature>